<dbReference type="GO" id="GO:0016020">
    <property type="term" value="C:membrane"/>
    <property type="evidence" value="ECO:0007669"/>
    <property type="project" value="UniProtKB-SubCell"/>
</dbReference>
<keyword evidence="4 9" id="KW-0812">Transmembrane</keyword>
<evidence type="ECO:0000256" key="7">
    <source>
        <dbReference type="ARBA" id="ARBA00023306"/>
    </source>
</evidence>
<feature type="region of interest" description="Disordered" evidence="8">
    <location>
        <begin position="189"/>
        <end position="213"/>
    </location>
</feature>
<protein>
    <submittedName>
        <fullName evidence="11">FtsQ-type POTRA domain-containing protein</fullName>
    </submittedName>
</protein>
<feature type="compositionally biased region" description="Low complexity" evidence="8">
    <location>
        <begin position="330"/>
        <end position="369"/>
    </location>
</feature>
<dbReference type="Proteomes" id="UP000461506">
    <property type="component" value="Unassembled WGS sequence"/>
</dbReference>
<feature type="compositionally biased region" description="Low complexity" evidence="8">
    <location>
        <begin position="194"/>
        <end position="206"/>
    </location>
</feature>
<accession>A0A844DSA8</accession>
<dbReference type="InterPro" id="IPR034746">
    <property type="entry name" value="POTRA"/>
</dbReference>
<evidence type="ECO:0000256" key="2">
    <source>
        <dbReference type="ARBA" id="ARBA00022475"/>
    </source>
</evidence>
<evidence type="ECO:0000256" key="4">
    <source>
        <dbReference type="ARBA" id="ARBA00022692"/>
    </source>
</evidence>
<dbReference type="Pfam" id="PF08478">
    <property type="entry name" value="POTRA_1"/>
    <property type="match status" value="1"/>
</dbReference>
<gene>
    <name evidence="11" type="ORF">GKD95_10180</name>
</gene>
<keyword evidence="3" id="KW-0132">Cell division</keyword>
<keyword evidence="6 9" id="KW-0472">Membrane</keyword>
<keyword evidence="2" id="KW-1003">Cell membrane</keyword>
<evidence type="ECO:0000256" key="5">
    <source>
        <dbReference type="ARBA" id="ARBA00022989"/>
    </source>
</evidence>
<proteinExistence type="predicted"/>
<keyword evidence="5 9" id="KW-1133">Transmembrane helix</keyword>
<dbReference type="EMBL" id="WKQN01000010">
    <property type="protein sequence ID" value="MSC63687.1"/>
    <property type="molecule type" value="Genomic_DNA"/>
</dbReference>
<feature type="domain" description="POTRA" evidence="10">
    <location>
        <begin position="60"/>
        <end position="136"/>
    </location>
</feature>
<evidence type="ECO:0000256" key="1">
    <source>
        <dbReference type="ARBA" id="ARBA00004370"/>
    </source>
</evidence>
<feature type="transmembrane region" description="Helical" evidence="9">
    <location>
        <begin position="38"/>
        <end position="60"/>
    </location>
</feature>
<dbReference type="InterPro" id="IPR013685">
    <property type="entry name" value="POTRA_FtsQ_type"/>
</dbReference>
<dbReference type="GO" id="GO:0090529">
    <property type="term" value="P:cell septum assembly"/>
    <property type="evidence" value="ECO:0007669"/>
    <property type="project" value="InterPro"/>
</dbReference>
<dbReference type="AlphaFoldDB" id="A0A844DSA8"/>
<dbReference type="Gene3D" id="3.10.20.310">
    <property type="entry name" value="membrane protein fhac"/>
    <property type="match status" value="1"/>
</dbReference>
<feature type="region of interest" description="Disordered" evidence="8">
    <location>
        <begin position="326"/>
        <end position="395"/>
    </location>
</feature>
<reference evidence="11 12" key="1">
    <citation type="journal article" date="2019" name="Nat. Med.">
        <title>A library of human gut bacterial isolates paired with longitudinal multiomics data enables mechanistic microbiome research.</title>
        <authorList>
            <person name="Poyet M."/>
            <person name="Groussin M."/>
            <person name="Gibbons S.M."/>
            <person name="Avila-Pacheco J."/>
            <person name="Jiang X."/>
            <person name="Kearney S.M."/>
            <person name="Perrotta A.R."/>
            <person name="Berdy B."/>
            <person name="Zhao S."/>
            <person name="Lieberman T.D."/>
            <person name="Swanson P.K."/>
            <person name="Smith M."/>
            <person name="Roesemann S."/>
            <person name="Alexander J.E."/>
            <person name="Rich S.A."/>
            <person name="Livny J."/>
            <person name="Vlamakis H."/>
            <person name="Clish C."/>
            <person name="Bullock K."/>
            <person name="Deik A."/>
            <person name="Scott J."/>
            <person name="Pierce K.A."/>
            <person name="Xavier R.J."/>
            <person name="Alm E.J."/>
        </authorList>
    </citation>
    <scope>NUCLEOTIDE SEQUENCE [LARGE SCALE GENOMIC DNA]</scope>
    <source>
        <strain evidence="11 12">BIOML-A1</strain>
    </source>
</reference>
<evidence type="ECO:0000313" key="11">
    <source>
        <dbReference type="EMBL" id="MSC63687.1"/>
    </source>
</evidence>
<dbReference type="PANTHER" id="PTHR35851:SF1">
    <property type="entry name" value="CELL DIVISION PROTEIN FTSQ"/>
    <property type="match status" value="1"/>
</dbReference>
<comment type="caution">
    <text evidence="11">The sequence shown here is derived from an EMBL/GenBank/DDBJ whole genome shotgun (WGS) entry which is preliminary data.</text>
</comment>
<evidence type="ECO:0000256" key="8">
    <source>
        <dbReference type="SAM" id="MobiDB-lite"/>
    </source>
</evidence>
<evidence type="ECO:0000256" key="3">
    <source>
        <dbReference type="ARBA" id="ARBA00022618"/>
    </source>
</evidence>
<evidence type="ECO:0000313" key="12">
    <source>
        <dbReference type="Proteomes" id="UP000461506"/>
    </source>
</evidence>
<evidence type="ECO:0000256" key="6">
    <source>
        <dbReference type="ARBA" id="ARBA00023136"/>
    </source>
</evidence>
<keyword evidence="7" id="KW-0131">Cell cycle</keyword>
<sequence length="395" mass="42008">MRPVQGQNARCDPVRREGRKKRKLTRAAIRRRRLMRRLTALVMLLCVIGAGVYLTVTMLFKISSIQVQTADGVVQEAGGYTSDQILQALDVHLEENIFSFDPGSKAAALEKVFPMLEDIRVERDYPGTVVVRVTEAQPAWAMQTSSGWLTLSGGLKILEKDSAQPAGLPTLYGGEPVSAEPGEQLTFAAEPKADSTPDSAADSSASGTVEEEADQRLESLNTLLAALDAAGMSADVTRIEFADVDEMAFLYQDRISVWLGTLNELEYKLKLAKHVLLNEDGKGCAATDTGKLDFTHISMSSTRKFTFAQGEPELPSGYIVPEPVEETPAEEGVTGETADGTAPAEGEAAADAAAETPTDTAVAPADPEAGPTAQPTPAEGTTPAAGDANQPQTTQ</sequence>
<evidence type="ECO:0000256" key="9">
    <source>
        <dbReference type="SAM" id="Phobius"/>
    </source>
</evidence>
<dbReference type="InterPro" id="IPR026579">
    <property type="entry name" value="FtsQ"/>
</dbReference>
<dbReference type="PROSITE" id="PS51779">
    <property type="entry name" value="POTRA"/>
    <property type="match status" value="1"/>
</dbReference>
<evidence type="ECO:0000259" key="10">
    <source>
        <dbReference type="PROSITE" id="PS51779"/>
    </source>
</evidence>
<name>A0A844DSA8_9FIRM</name>
<comment type="subcellular location">
    <subcellularLocation>
        <location evidence="1">Membrane</location>
    </subcellularLocation>
</comment>
<dbReference type="PANTHER" id="PTHR35851">
    <property type="entry name" value="CELL DIVISION PROTEIN FTSQ"/>
    <property type="match status" value="1"/>
</dbReference>
<organism evidence="11 12">
    <name type="scientific">Faecalibacterium prausnitzii</name>
    <dbReference type="NCBI Taxonomy" id="853"/>
    <lineage>
        <taxon>Bacteria</taxon>
        <taxon>Bacillati</taxon>
        <taxon>Bacillota</taxon>
        <taxon>Clostridia</taxon>
        <taxon>Eubacteriales</taxon>
        <taxon>Oscillospiraceae</taxon>
        <taxon>Faecalibacterium</taxon>
    </lineage>
</organism>